<reference evidence="2" key="1">
    <citation type="submission" date="2018-05" db="EMBL/GenBank/DDBJ databases">
        <title>Draft genome of Mucuna pruriens seed.</title>
        <authorList>
            <person name="Nnadi N.E."/>
            <person name="Vos R."/>
            <person name="Hasami M.H."/>
            <person name="Devisetty U.K."/>
            <person name="Aguiy J.C."/>
        </authorList>
    </citation>
    <scope>NUCLEOTIDE SEQUENCE [LARGE SCALE GENOMIC DNA]</scope>
    <source>
        <strain evidence="2">JCA_2017</strain>
    </source>
</reference>
<keyword evidence="3" id="KW-1185">Reference proteome</keyword>
<dbReference type="PANTHER" id="PTHR33240">
    <property type="entry name" value="OS08G0508500 PROTEIN"/>
    <property type="match status" value="1"/>
</dbReference>
<dbReference type="Proteomes" id="UP000257109">
    <property type="component" value="Unassembled WGS sequence"/>
</dbReference>
<comment type="caution">
    <text evidence="2">The sequence shown here is derived from an EMBL/GenBank/DDBJ whole genome shotgun (WGS) entry which is preliminary data.</text>
</comment>
<dbReference type="AlphaFoldDB" id="A0A371G7F3"/>
<accession>A0A371G7F3</accession>
<name>A0A371G7F3_MUCPR</name>
<dbReference type="OrthoDB" id="1194593at2759"/>
<proteinExistence type="predicted"/>
<dbReference type="PANTHER" id="PTHR33240:SF8">
    <property type="entry name" value="OS03G0439900 PROTEIN"/>
    <property type="match status" value="1"/>
</dbReference>
<evidence type="ECO:0000256" key="1">
    <source>
        <dbReference type="SAM" id="MobiDB-lite"/>
    </source>
</evidence>
<gene>
    <name evidence="2" type="ORF">CR513_32165</name>
</gene>
<organism evidence="2 3">
    <name type="scientific">Mucuna pruriens</name>
    <name type="common">Velvet bean</name>
    <name type="synonym">Dolichos pruriens</name>
    <dbReference type="NCBI Taxonomy" id="157652"/>
    <lineage>
        <taxon>Eukaryota</taxon>
        <taxon>Viridiplantae</taxon>
        <taxon>Streptophyta</taxon>
        <taxon>Embryophyta</taxon>
        <taxon>Tracheophyta</taxon>
        <taxon>Spermatophyta</taxon>
        <taxon>Magnoliopsida</taxon>
        <taxon>eudicotyledons</taxon>
        <taxon>Gunneridae</taxon>
        <taxon>Pentapetalae</taxon>
        <taxon>rosids</taxon>
        <taxon>fabids</taxon>
        <taxon>Fabales</taxon>
        <taxon>Fabaceae</taxon>
        <taxon>Papilionoideae</taxon>
        <taxon>50 kb inversion clade</taxon>
        <taxon>NPAAA clade</taxon>
        <taxon>indigoferoid/millettioid clade</taxon>
        <taxon>Phaseoleae</taxon>
        <taxon>Mucuna</taxon>
    </lineage>
</organism>
<evidence type="ECO:0000313" key="3">
    <source>
        <dbReference type="Proteomes" id="UP000257109"/>
    </source>
</evidence>
<protein>
    <submittedName>
        <fullName evidence="2">Uncharacterized protein</fullName>
    </submittedName>
</protein>
<evidence type="ECO:0000313" key="2">
    <source>
        <dbReference type="EMBL" id="RDX86489.1"/>
    </source>
</evidence>
<dbReference type="EMBL" id="QJKJ01006508">
    <property type="protein sequence ID" value="RDX86489.1"/>
    <property type="molecule type" value="Genomic_DNA"/>
</dbReference>
<feature type="region of interest" description="Disordered" evidence="1">
    <location>
        <begin position="1"/>
        <end position="38"/>
    </location>
</feature>
<feature type="non-terminal residue" evidence="2">
    <location>
        <position position="1"/>
    </location>
</feature>
<sequence>MVGQTRDQRGKVIQEDERRGNDGETKRQKLKSDGEDVKVRKKKVVQQVMNVQNDGGHPEDPFISFSKVDYKGVQPHQDDSMVISVVAADYKVERVLVDQGSSVDVLFWTTFQKLGKMEEELEACPGTFIDFAEE</sequence>